<evidence type="ECO:0000313" key="2">
    <source>
        <dbReference type="EMBL" id="MEN2767937.1"/>
    </source>
</evidence>
<proteinExistence type="predicted"/>
<feature type="transmembrane region" description="Helical" evidence="1">
    <location>
        <begin position="20"/>
        <end position="41"/>
    </location>
</feature>
<dbReference type="InterPro" id="IPR056926">
    <property type="entry name" value="FLQE3_permease"/>
</dbReference>
<keyword evidence="1" id="KW-0472">Membrane</keyword>
<keyword evidence="1" id="KW-1133">Transmembrane helix</keyword>
<feature type="transmembrane region" description="Helical" evidence="1">
    <location>
        <begin position="89"/>
        <end position="111"/>
    </location>
</feature>
<dbReference type="Pfam" id="PF24686">
    <property type="entry name" value="FLQE3_permease"/>
    <property type="match status" value="1"/>
</dbReference>
<reference evidence="2 3" key="1">
    <citation type="submission" date="2024-05" db="EMBL/GenBank/DDBJ databases">
        <authorList>
            <person name="Haq I."/>
            <person name="Ullah Z."/>
            <person name="Ahmad R."/>
            <person name="Li M."/>
            <person name="Tong Y."/>
        </authorList>
    </citation>
    <scope>NUCLEOTIDE SEQUENCE [LARGE SCALE GENOMIC DNA]</scope>
    <source>
        <strain evidence="2 3">16A2E</strain>
    </source>
</reference>
<protein>
    <recommendedName>
        <fullName evidence="4">Fluoroquinolone transport system permease protein</fullName>
    </recommendedName>
</protein>
<accession>A0ABU9XM39</accession>
<keyword evidence="1" id="KW-0812">Transmembrane</keyword>
<dbReference type="Proteomes" id="UP001444625">
    <property type="component" value="Unassembled WGS sequence"/>
</dbReference>
<dbReference type="EMBL" id="JBDIML010000003">
    <property type="protein sequence ID" value="MEN2767937.1"/>
    <property type="molecule type" value="Genomic_DNA"/>
</dbReference>
<feature type="transmembrane region" description="Helical" evidence="1">
    <location>
        <begin position="198"/>
        <end position="219"/>
    </location>
</feature>
<evidence type="ECO:0000256" key="1">
    <source>
        <dbReference type="SAM" id="Phobius"/>
    </source>
</evidence>
<sequence>MRLLDLLKMDVMFQVRHGFYYAYALVSAFYIGVLLFLPESIIQEASIFIIFTDPSVLGFFFVGGLVLLERNQSIFNSLFVTPISIHAYLWSKVLSLTLLATITSSFIFYFIHHHSFAFLPFMMAVLFCSVFFTLLGIVLAVRVPSINAFLYTSPLLVIIFYLPLLNFINVDSQIFYILPTQAILILLEGAFHELSFNMYSYATITCIIWIGVAYFWAYYETNQFLKNKCFQ</sequence>
<feature type="transmembrane region" description="Helical" evidence="1">
    <location>
        <begin position="117"/>
        <end position="141"/>
    </location>
</feature>
<evidence type="ECO:0000313" key="3">
    <source>
        <dbReference type="Proteomes" id="UP001444625"/>
    </source>
</evidence>
<organism evidence="2 3">
    <name type="scientific">Ornithinibacillus xuwenensis</name>
    <dbReference type="NCBI Taxonomy" id="3144668"/>
    <lineage>
        <taxon>Bacteria</taxon>
        <taxon>Bacillati</taxon>
        <taxon>Bacillota</taxon>
        <taxon>Bacilli</taxon>
        <taxon>Bacillales</taxon>
        <taxon>Bacillaceae</taxon>
        <taxon>Ornithinibacillus</taxon>
    </lineage>
</organism>
<gene>
    <name evidence="2" type="ORF">ABC228_12105</name>
</gene>
<dbReference type="RefSeq" id="WP_345825403.1">
    <property type="nucleotide sequence ID" value="NZ_JBDIML010000003.1"/>
</dbReference>
<feature type="transmembrane region" description="Helical" evidence="1">
    <location>
        <begin position="47"/>
        <end position="68"/>
    </location>
</feature>
<comment type="caution">
    <text evidence="2">The sequence shown here is derived from an EMBL/GenBank/DDBJ whole genome shotgun (WGS) entry which is preliminary data.</text>
</comment>
<evidence type="ECO:0008006" key="4">
    <source>
        <dbReference type="Google" id="ProtNLM"/>
    </source>
</evidence>
<keyword evidence="3" id="KW-1185">Reference proteome</keyword>
<feature type="transmembrane region" description="Helical" evidence="1">
    <location>
        <begin position="148"/>
        <end position="168"/>
    </location>
</feature>
<name>A0ABU9XM39_9BACI</name>